<dbReference type="InterPro" id="IPR050259">
    <property type="entry name" value="SDR"/>
</dbReference>
<dbReference type="InterPro" id="IPR020904">
    <property type="entry name" value="Sc_DH/Rdtase_CS"/>
</dbReference>
<protein>
    <submittedName>
        <fullName evidence="2">SDR family oxidoreductase</fullName>
    </submittedName>
</protein>
<dbReference type="PRINTS" id="PR00081">
    <property type="entry name" value="GDHRDH"/>
</dbReference>
<dbReference type="InterPro" id="IPR002347">
    <property type="entry name" value="SDR_fam"/>
</dbReference>
<evidence type="ECO:0000256" key="1">
    <source>
        <dbReference type="ARBA" id="ARBA00006484"/>
    </source>
</evidence>
<comment type="caution">
    <text evidence="2">The sequence shown here is derived from an EMBL/GenBank/DDBJ whole genome shotgun (WGS) entry which is preliminary data.</text>
</comment>
<dbReference type="PANTHER" id="PTHR42879">
    <property type="entry name" value="3-OXOACYL-(ACYL-CARRIER-PROTEIN) REDUCTASE"/>
    <property type="match status" value="1"/>
</dbReference>
<evidence type="ECO:0000313" key="3">
    <source>
        <dbReference type="Proteomes" id="UP000265848"/>
    </source>
</evidence>
<organism evidence="2 3">
    <name type="scientific">Pseudooceanicola sediminis</name>
    <dbReference type="NCBI Taxonomy" id="2211117"/>
    <lineage>
        <taxon>Bacteria</taxon>
        <taxon>Pseudomonadati</taxon>
        <taxon>Pseudomonadota</taxon>
        <taxon>Alphaproteobacteria</taxon>
        <taxon>Rhodobacterales</taxon>
        <taxon>Paracoccaceae</taxon>
        <taxon>Pseudooceanicola</taxon>
    </lineage>
</organism>
<reference evidence="2 3" key="1">
    <citation type="submission" date="2018-08" db="EMBL/GenBank/DDBJ databases">
        <title>Pseudooceanicola sediminis CY03 in the family Rhodobacteracea.</title>
        <authorList>
            <person name="Zhang Y.-J."/>
        </authorList>
    </citation>
    <scope>NUCLEOTIDE SEQUENCE [LARGE SCALE GENOMIC DNA]</scope>
    <source>
        <strain evidence="2 3">CY03</strain>
    </source>
</reference>
<dbReference type="SUPFAM" id="SSF51735">
    <property type="entry name" value="NAD(P)-binding Rossmann-fold domains"/>
    <property type="match status" value="1"/>
</dbReference>
<keyword evidence="3" id="KW-1185">Reference proteome</keyword>
<dbReference type="Proteomes" id="UP000265848">
    <property type="component" value="Unassembled WGS sequence"/>
</dbReference>
<comment type="similarity">
    <text evidence="1">Belongs to the short-chain dehydrogenases/reductases (SDR) family.</text>
</comment>
<dbReference type="AlphaFoldDB" id="A0A399IZ82"/>
<dbReference type="Gene3D" id="3.40.50.720">
    <property type="entry name" value="NAD(P)-binding Rossmann-like Domain"/>
    <property type="match status" value="1"/>
</dbReference>
<evidence type="ECO:0000313" key="2">
    <source>
        <dbReference type="EMBL" id="RII38264.1"/>
    </source>
</evidence>
<dbReference type="InterPro" id="IPR036291">
    <property type="entry name" value="NAD(P)-bd_dom_sf"/>
</dbReference>
<dbReference type="PRINTS" id="PR00080">
    <property type="entry name" value="SDRFAMILY"/>
</dbReference>
<dbReference type="RefSeq" id="WP_119399646.1">
    <property type="nucleotide sequence ID" value="NZ_QWJJ01000011.1"/>
</dbReference>
<dbReference type="Pfam" id="PF13561">
    <property type="entry name" value="adh_short_C2"/>
    <property type="match status" value="1"/>
</dbReference>
<name>A0A399IZ82_9RHOB</name>
<dbReference type="OrthoDB" id="8959163at2"/>
<dbReference type="PANTHER" id="PTHR42879:SF6">
    <property type="entry name" value="NADPH-DEPENDENT REDUCTASE BACG"/>
    <property type="match status" value="1"/>
</dbReference>
<dbReference type="NCBIfam" id="NF005095">
    <property type="entry name" value="PRK06523.1"/>
    <property type="match status" value="1"/>
</dbReference>
<accession>A0A399IZ82</accession>
<dbReference type="EMBL" id="QWJJ01000011">
    <property type="protein sequence ID" value="RII38264.1"/>
    <property type="molecule type" value="Genomic_DNA"/>
</dbReference>
<dbReference type="GO" id="GO:0032787">
    <property type="term" value="P:monocarboxylic acid metabolic process"/>
    <property type="evidence" value="ECO:0007669"/>
    <property type="project" value="UniProtKB-ARBA"/>
</dbReference>
<gene>
    <name evidence="2" type="ORF">DL237_13310</name>
</gene>
<sequence length="259" mass="26621">MADFLSLAGKRALITGGTQGAGAATVALFRELGAQVMTTARKPPGHLPDDLFLAADLSTPEGCDLLAEAVQSRMGGVDIIVHMLGGSSAPGDGFTALGESEWQAELALNLQPALRLDRALVPGMIARGTGVVVHVTSIQRVLPLPEATTAYAAAKAALSVYSKSLSKEVSPKGVRVVRVAPGWIETEASVRLAERVASEAGTDLAGGRRIIMDSLGGIPIGRPSKPAEIANLIAFLCSDRAATITGTEYVIDGGTVPTA</sequence>
<dbReference type="PROSITE" id="PS00061">
    <property type="entry name" value="ADH_SHORT"/>
    <property type="match status" value="1"/>
</dbReference>
<proteinExistence type="inferred from homology"/>